<keyword evidence="7" id="KW-0288">FMN</keyword>
<reference evidence="18 19" key="1">
    <citation type="submission" date="2017-06" db="EMBL/GenBank/DDBJ databases">
        <authorList>
            <person name="Kim H.J."/>
            <person name="Triplett B.A."/>
        </authorList>
    </citation>
    <scope>NUCLEOTIDE SEQUENCE [LARGE SCALE GENOMIC DNA]</scope>
    <source>
        <strain evidence="18 19">DSM 13116</strain>
    </source>
</reference>
<sequence length="1129" mass="125760">MLAENSSDVYFSVRLPGARYEYISPSVEALCGFSPEAFYRDAGTFLRCVAPAWREQMAVWLAEIDRGQVAEAYEFQVIGPDGSLRWVRQRQIRGATPDGAAWLLQGVATDITELRQAQTELRESKEHFRQLIELWPDQVALSVNLDAGRHEYVSPSMERMLGYTPQEFYDDPDLARRVVPPHWRDKARRWFAEIRSGTLQPFYELELAHKHGGQRWIHLSGVLRPRAPGQDMVAQFILRDVTSRKRAEAALRESETRFRDLAENWTDQVIVRINLRTHRHEYVSPGMTRIFGYRPEEFYAETSRALDAVLPEWRPQRARWLEEMSRGVIRPEYEFEVLDAWGNRRWVLQRGSILRDAKGRPAALQAVLCDNTERRRLEDALRESNRRYALLAENMVDVIWALDAHLRWTYLSPSAEALAGESVDALLQRPLDSVLSKESIGTIGRTIEQWGRAAPGSPEDEPQLLTLEVIHVGGRAVPVEALARCLRDASGRITGYCGTARDIRPRRRMERVEAALGRLSLLLLECADLAQVQVLASACAEDITGAGQVLAQRRDPETGRYLSPSGSPCRELAQDNAVSVPVLHAGEELGRLVALDLEAEQRPRAALLLERVAALLSLAVARILAEEALRKSERTSRKLLESMHEGVWAVDRENRTIFVNEYLTKMLGYGAEELAAMRPWEVLDSAELPRALSRLRERRLGLSGTGDYDLRRRDGGVLPVQVSSSPILNESGGYEGLVCTALDLSERKRMEAELRRNQARFEALYELTSLDGVGEAEMAAFALREALRLTASGGGALFFVSADGQQLTPLAWHGVPDPLGPLPAGTHTPWAVVHATGVPLVLNDFTMSANGSPEGYMGLDRFLGVPALDGERPAAVLALMGKAAPYTPDDTLQVSLLMDGMWRIVRGRRDDERIRASLREKDALLREVQHRVKNNLQVVTSLLDMAVRRMEDPQARLSLSEVRAKVQAMSLVHAQLHSGAAEGAGAGRGIDLERYVRALVRQLREVYSGDMSFEARVELEGLSLGLDQAVPLGLALNEALANAFKHGRQGEARGRVVLDACREADGRVRIELKDHGPGLPAGLEPEHASGLGLKLMFGLVRHQLGGQLDLESGPEGVVVRIRFCPSVAR</sequence>
<dbReference type="InterPro" id="IPR005467">
    <property type="entry name" value="His_kinase_dom"/>
</dbReference>
<keyword evidence="12" id="KW-0157">Chromophore</keyword>
<evidence type="ECO:0000256" key="2">
    <source>
        <dbReference type="ARBA" id="ARBA00012438"/>
    </source>
</evidence>
<evidence type="ECO:0000256" key="12">
    <source>
        <dbReference type="ARBA" id="ARBA00022991"/>
    </source>
</evidence>
<accession>A0A239C638</accession>
<keyword evidence="6" id="KW-0285">Flavoprotein</keyword>
<dbReference type="Gene3D" id="3.30.565.10">
    <property type="entry name" value="Histidine kinase-like ATPase, C-terminal domain"/>
    <property type="match status" value="1"/>
</dbReference>
<dbReference type="InterPro" id="IPR003018">
    <property type="entry name" value="GAF"/>
</dbReference>
<proteinExistence type="predicted"/>
<keyword evidence="19" id="KW-1185">Reference proteome</keyword>
<dbReference type="SMART" id="SM00911">
    <property type="entry name" value="HWE_HK"/>
    <property type="match status" value="1"/>
</dbReference>
<dbReference type="Gene3D" id="3.30.450.40">
    <property type="match status" value="1"/>
</dbReference>
<feature type="domain" description="PAC" evidence="17">
    <location>
        <begin position="71"/>
        <end position="123"/>
    </location>
</feature>
<keyword evidence="4" id="KW-0597">Phosphoprotein</keyword>
<keyword evidence="5" id="KW-0716">Sensory transduction</keyword>
<dbReference type="GO" id="GO:0009881">
    <property type="term" value="F:photoreceptor activity"/>
    <property type="evidence" value="ECO:0007669"/>
    <property type="project" value="UniProtKB-KW"/>
</dbReference>
<evidence type="ECO:0000256" key="7">
    <source>
        <dbReference type="ARBA" id="ARBA00022643"/>
    </source>
</evidence>
<dbReference type="Proteomes" id="UP000198324">
    <property type="component" value="Unassembled WGS sequence"/>
</dbReference>
<dbReference type="InterPro" id="IPR000014">
    <property type="entry name" value="PAS"/>
</dbReference>
<dbReference type="EMBL" id="FZOC01000007">
    <property type="protein sequence ID" value="SNS15707.1"/>
    <property type="molecule type" value="Genomic_DNA"/>
</dbReference>
<dbReference type="CDD" id="cd00130">
    <property type="entry name" value="PAS"/>
    <property type="match status" value="4"/>
</dbReference>
<dbReference type="SMART" id="SM00086">
    <property type="entry name" value="PAC"/>
    <property type="match status" value="5"/>
</dbReference>
<dbReference type="Pfam" id="PF13185">
    <property type="entry name" value="GAF_2"/>
    <property type="match status" value="1"/>
</dbReference>
<dbReference type="SMART" id="SM00387">
    <property type="entry name" value="HATPase_c"/>
    <property type="match status" value="1"/>
</dbReference>
<dbReference type="SUPFAM" id="SSF55785">
    <property type="entry name" value="PYP-like sensor domain (PAS domain)"/>
    <property type="match status" value="5"/>
</dbReference>
<dbReference type="Pfam" id="PF07568">
    <property type="entry name" value="HisKA_2"/>
    <property type="match status" value="1"/>
</dbReference>
<evidence type="ECO:0000259" key="17">
    <source>
        <dbReference type="PROSITE" id="PS50113"/>
    </source>
</evidence>
<evidence type="ECO:0000256" key="9">
    <source>
        <dbReference type="ARBA" id="ARBA00022741"/>
    </source>
</evidence>
<feature type="domain" description="PAC" evidence="17">
    <location>
        <begin position="704"/>
        <end position="756"/>
    </location>
</feature>
<dbReference type="EC" id="2.7.13.3" evidence="2"/>
<dbReference type="InterPro" id="IPR029016">
    <property type="entry name" value="GAF-like_dom_sf"/>
</dbReference>
<keyword evidence="13" id="KW-0675">Receptor</keyword>
<dbReference type="SUPFAM" id="SSF55781">
    <property type="entry name" value="GAF domain-like"/>
    <property type="match status" value="1"/>
</dbReference>
<name>A0A239C638_9BACT</name>
<dbReference type="InterPro" id="IPR013655">
    <property type="entry name" value="PAS_fold_3"/>
</dbReference>
<dbReference type="GO" id="GO:0005524">
    <property type="term" value="F:ATP binding"/>
    <property type="evidence" value="ECO:0007669"/>
    <property type="project" value="UniProtKB-KW"/>
</dbReference>
<dbReference type="SMART" id="SM00091">
    <property type="entry name" value="PAS"/>
    <property type="match status" value="4"/>
</dbReference>
<dbReference type="Pfam" id="PF02518">
    <property type="entry name" value="HATPase_c"/>
    <property type="match status" value="1"/>
</dbReference>
<dbReference type="InterPro" id="IPR052162">
    <property type="entry name" value="Sensor_kinase/Photoreceptor"/>
</dbReference>
<dbReference type="InterPro" id="IPR011102">
    <property type="entry name" value="Sig_transdc_His_kinase_HWE"/>
</dbReference>
<gene>
    <name evidence="18" type="ORF">SAMN04488503_2975</name>
</gene>
<organism evidence="18 19">
    <name type="scientific">Humidesulfovibrio mexicanus</name>
    <dbReference type="NCBI Taxonomy" id="147047"/>
    <lineage>
        <taxon>Bacteria</taxon>
        <taxon>Pseudomonadati</taxon>
        <taxon>Thermodesulfobacteriota</taxon>
        <taxon>Desulfovibrionia</taxon>
        <taxon>Desulfovibrionales</taxon>
        <taxon>Desulfovibrionaceae</taxon>
        <taxon>Humidesulfovibrio</taxon>
    </lineage>
</organism>
<evidence type="ECO:0000256" key="11">
    <source>
        <dbReference type="ARBA" id="ARBA00022840"/>
    </source>
</evidence>
<dbReference type="InterPro" id="IPR001610">
    <property type="entry name" value="PAC"/>
</dbReference>
<dbReference type="Pfam" id="PF13426">
    <property type="entry name" value="PAS_9"/>
    <property type="match status" value="1"/>
</dbReference>
<dbReference type="InterPro" id="IPR000595">
    <property type="entry name" value="cNMP-bd_dom"/>
</dbReference>
<protein>
    <recommendedName>
        <fullName evidence="2">histidine kinase</fullName>
        <ecNumber evidence="2">2.7.13.3</ecNumber>
    </recommendedName>
</protein>
<dbReference type="NCBIfam" id="TIGR00229">
    <property type="entry name" value="sensory_box"/>
    <property type="match status" value="4"/>
</dbReference>
<feature type="domain" description="PAC" evidence="17">
    <location>
        <begin position="331"/>
        <end position="383"/>
    </location>
</feature>
<feature type="domain" description="PAS" evidence="16">
    <location>
        <begin position="632"/>
        <end position="674"/>
    </location>
</feature>
<evidence type="ECO:0000259" key="16">
    <source>
        <dbReference type="PROSITE" id="PS50112"/>
    </source>
</evidence>
<keyword evidence="11" id="KW-0067">ATP-binding</keyword>
<evidence type="ECO:0000256" key="5">
    <source>
        <dbReference type="ARBA" id="ARBA00022606"/>
    </source>
</evidence>
<dbReference type="Pfam" id="PF08448">
    <property type="entry name" value="PAS_4"/>
    <property type="match status" value="1"/>
</dbReference>
<evidence type="ECO:0000256" key="3">
    <source>
        <dbReference type="ARBA" id="ARBA00022543"/>
    </source>
</evidence>
<dbReference type="PROSITE" id="PS50112">
    <property type="entry name" value="PAS"/>
    <property type="match status" value="3"/>
</dbReference>
<evidence type="ECO:0000256" key="4">
    <source>
        <dbReference type="ARBA" id="ARBA00022553"/>
    </source>
</evidence>
<keyword evidence="3" id="KW-0600">Photoreceptor protein</keyword>
<feature type="domain" description="PAC" evidence="17">
    <location>
        <begin position="201"/>
        <end position="253"/>
    </location>
</feature>
<dbReference type="GO" id="GO:0004673">
    <property type="term" value="F:protein histidine kinase activity"/>
    <property type="evidence" value="ECO:0007669"/>
    <property type="project" value="UniProtKB-EC"/>
</dbReference>
<dbReference type="InterPro" id="IPR036890">
    <property type="entry name" value="HATPase_C_sf"/>
</dbReference>
<evidence type="ECO:0000313" key="18">
    <source>
        <dbReference type="EMBL" id="SNS15707.1"/>
    </source>
</evidence>
<dbReference type="InterPro" id="IPR011495">
    <property type="entry name" value="Sig_transdc_His_kin_sub2_dim/P"/>
</dbReference>
<keyword evidence="9" id="KW-0547">Nucleotide-binding</keyword>
<feature type="domain" description="Cyclic nucleotide-binding" evidence="14">
    <location>
        <begin position="523"/>
        <end position="646"/>
    </location>
</feature>
<feature type="domain" description="Histidine kinase" evidence="15">
    <location>
        <begin position="927"/>
        <end position="1127"/>
    </location>
</feature>
<dbReference type="PANTHER" id="PTHR43304">
    <property type="entry name" value="PHYTOCHROME-LIKE PROTEIN CPH1"/>
    <property type="match status" value="1"/>
</dbReference>
<dbReference type="AlphaFoldDB" id="A0A239C638"/>
<dbReference type="SUPFAM" id="SSF55874">
    <property type="entry name" value="ATPase domain of HSP90 chaperone/DNA topoisomerase II/histidine kinase"/>
    <property type="match status" value="1"/>
</dbReference>
<evidence type="ECO:0000259" key="14">
    <source>
        <dbReference type="PROSITE" id="PS50042"/>
    </source>
</evidence>
<evidence type="ECO:0000313" key="19">
    <source>
        <dbReference type="Proteomes" id="UP000198324"/>
    </source>
</evidence>
<feature type="domain" description="PAS" evidence="16">
    <location>
        <begin position="124"/>
        <end position="180"/>
    </location>
</feature>
<keyword evidence="10" id="KW-0418">Kinase</keyword>
<dbReference type="PROSITE" id="PS50042">
    <property type="entry name" value="CNMP_BINDING_3"/>
    <property type="match status" value="1"/>
</dbReference>
<dbReference type="PANTHER" id="PTHR43304:SF1">
    <property type="entry name" value="PAC DOMAIN-CONTAINING PROTEIN"/>
    <property type="match status" value="1"/>
</dbReference>
<evidence type="ECO:0000259" key="15">
    <source>
        <dbReference type="PROSITE" id="PS50109"/>
    </source>
</evidence>
<dbReference type="Pfam" id="PF08447">
    <property type="entry name" value="PAS_3"/>
    <property type="match status" value="2"/>
</dbReference>
<keyword evidence="8" id="KW-0808">Transferase</keyword>
<dbReference type="PROSITE" id="PS50109">
    <property type="entry name" value="HIS_KIN"/>
    <property type="match status" value="1"/>
</dbReference>
<evidence type="ECO:0000256" key="10">
    <source>
        <dbReference type="ARBA" id="ARBA00022777"/>
    </source>
</evidence>
<evidence type="ECO:0000256" key="8">
    <source>
        <dbReference type="ARBA" id="ARBA00022679"/>
    </source>
</evidence>
<comment type="catalytic activity">
    <reaction evidence="1">
        <text>ATP + protein L-histidine = ADP + protein N-phospho-L-histidine.</text>
        <dbReference type="EC" id="2.7.13.3"/>
    </reaction>
</comment>
<evidence type="ECO:0000256" key="13">
    <source>
        <dbReference type="ARBA" id="ARBA00023170"/>
    </source>
</evidence>
<evidence type="ECO:0000256" key="1">
    <source>
        <dbReference type="ARBA" id="ARBA00000085"/>
    </source>
</evidence>
<dbReference type="InterPro" id="IPR000700">
    <property type="entry name" value="PAS-assoc_C"/>
</dbReference>
<dbReference type="InterPro" id="IPR003594">
    <property type="entry name" value="HATPase_dom"/>
</dbReference>
<feature type="domain" description="PAS" evidence="16">
    <location>
        <begin position="254"/>
        <end position="312"/>
    </location>
</feature>
<dbReference type="Gene3D" id="3.30.450.20">
    <property type="entry name" value="PAS domain"/>
    <property type="match status" value="6"/>
</dbReference>
<dbReference type="InterPro" id="IPR035965">
    <property type="entry name" value="PAS-like_dom_sf"/>
</dbReference>
<dbReference type="PROSITE" id="PS50113">
    <property type="entry name" value="PAC"/>
    <property type="match status" value="5"/>
</dbReference>
<feature type="domain" description="PAC" evidence="17">
    <location>
        <begin position="463"/>
        <end position="515"/>
    </location>
</feature>
<evidence type="ECO:0000256" key="6">
    <source>
        <dbReference type="ARBA" id="ARBA00022630"/>
    </source>
</evidence>
<dbReference type="InterPro" id="IPR013656">
    <property type="entry name" value="PAS_4"/>
</dbReference>